<dbReference type="AlphaFoldDB" id="A0A518EUZ5"/>
<accession>A0A518EUZ5</accession>
<gene>
    <name evidence="2" type="ORF">Poly30_34260</name>
</gene>
<proteinExistence type="predicted"/>
<protein>
    <submittedName>
        <fullName evidence="2">Uncharacterized protein</fullName>
    </submittedName>
</protein>
<organism evidence="2 3">
    <name type="scientific">Saltatorellus ferox</name>
    <dbReference type="NCBI Taxonomy" id="2528018"/>
    <lineage>
        <taxon>Bacteria</taxon>
        <taxon>Pseudomonadati</taxon>
        <taxon>Planctomycetota</taxon>
        <taxon>Planctomycetia</taxon>
        <taxon>Planctomycetia incertae sedis</taxon>
        <taxon>Saltatorellus</taxon>
    </lineage>
</organism>
<feature type="compositionally biased region" description="Polar residues" evidence="1">
    <location>
        <begin position="181"/>
        <end position="190"/>
    </location>
</feature>
<dbReference type="Proteomes" id="UP000320390">
    <property type="component" value="Chromosome"/>
</dbReference>
<evidence type="ECO:0000313" key="3">
    <source>
        <dbReference type="Proteomes" id="UP000320390"/>
    </source>
</evidence>
<reference evidence="2 3" key="1">
    <citation type="submission" date="2019-02" db="EMBL/GenBank/DDBJ databases">
        <title>Deep-cultivation of Planctomycetes and their phenomic and genomic characterization uncovers novel biology.</title>
        <authorList>
            <person name="Wiegand S."/>
            <person name="Jogler M."/>
            <person name="Boedeker C."/>
            <person name="Pinto D."/>
            <person name="Vollmers J."/>
            <person name="Rivas-Marin E."/>
            <person name="Kohn T."/>
            <person name="Peeters S.H."/>
            <person name="Heuer A."/>
            <person name="Rast P."/>
            <person name="Oberbeckmann S."/>
            <person name="Bunk B."/>
            <person name="Jeske O."/>
            <person name="Meyerdierks A."/>
            <person name="Storesund J.E."/>
            <person name="Kallscheuer N."/>
            <person name="Luecker S."/>
            <person name="Lage O.M."/>
            <person name="Pohl T."/>
            <person name="Merkel B.J."/>
            <person name="Hornburger P."/>
            <person name="Mueller R.-W."/>
            <person name="Bruemmer F."/>
            <person name="Labrenz M."/>
            <person name="Spormann A.M."/>
            <person name="Op den Camp H."/>
            <person name="Overmann J."/>
            <person name="Amann R."/>
            <person name="Jetten M.S.M."/>
            <person name="Mascher T."/>
            <person name="Medema M.H."/>
            <person name="Devos D.P."/>
            <person name="Kaster A.-K."/>
            <person name="Ovreas L."/>
            <person name="Rohde M."/>
            <person name="Galperin M.Y."/>
            <person name="Jogler C."/>
        </authorList>
    </citation>
    <scope>NUCLEOTIDE SEQUENCE [LARGE SCALE GENOMIC DNA]</scope>
    <source>
        <strain evidence="2 3">Poly30</strain>
    </source>
</reference>
<feature type="region of interest" description="Disordered" evidence="1">
    <location>
        <begin position="176"/>
        <end position="202"/>
    </location>
</feature>
<sequence length="239" mass="26128">MCPWRRTGSPCWFEPGTPRVPSAPRVRQDARAPLGPRRGLSCPREARPRGPCGEHARPARAPARRARPSGEDACAASAKRCNRYFAVRRNARDTARCYNDRAARHSMPWLQSCPLEVSRYRLPAVRAKRRTRGLRLPADGLRAVRWGARPNGRAGQRSDLPLRPETSALSPAQLALAGERSSGQPTSRQGEASAHAFDASRERQAVSIGKSVAGGSAAKASGAEPPYRCCSAQYLWHFA</sequence>
<name>A0A518EUZ5_9BACT</name>
<feature type="compositionally biased region" description="Basic and acidic residues" evidence="1">
    <location>
        <begin position="44"/>
        <end position="57"/>
    </location>
</feature>
<keyword evidence="3" id="KW-1185">Reference proteome</keyword>
<evidence type="ECO:0000313" key="2">
    <source>
        <dbReference type="EMBL" id="QDV07891.1"/>
    </source>
</evidence>
<evidence type="ECO:0000256" key="1">
    <source>
        <dbReference type="SAM" id="MobiDB-lite"/>
    </source>
</evidence>
<feature type="region of interest" description="Disordered" evidence="1">
    <location>
        <begin position="15"/>
        <end position="65"/>
    </location>
</feature>
<dbReference type="EMBL" id="CP036434">
    <property type="protein sequence ID" value="QDV07891.1"/>
    <property type="molecule type" value="Genomic_DNA"/>
</dbReference>